<dbReference type="PROSITE" id="PS00356">
    <property type="entry name" value="HTH_LACI_1"/>
    <property type="match status" value="1"/>
</dbReference>
<evidence type="ECO:0000256" key="2">
    <source>
        <dbReference type="ARBA" id="ARBA00023125"/>
    </source>
</evidence>
<evidence type="ECO:0000313" key="5">
    <source>
        <dbReference type="EMBL" id="OAB46207.1"/>
    </source>
</evidence>
<evidence type="ECO:0000313" key="6">
    <source>
        <dbReference type="Proteomes" id="UP000076967"/>
    </source>
</evidence>
<protein>
    <submittedName>
        <fullName evidence="5">LacI family transcriptional regulator</fullName>
    </submittedName>
</protein>
<evidence type="ECO:0000259" key="4">
    <source>
        <dbReference type="PROSITE" id="PS50932"/>
    </source>
</evidence>
<dbReference type="SMART" id="SM00354">
    <property type="entry name" value="HTH_LACI"/>
    <property type="match status" value="1"/>
</dbReference>
<accession>A0A168NY15</accession>
<dbReference type="SUPFAM" id="SSF53822">
    <property type="entry name" value="Periplasmic binding protein-like I"/>
    <property type="match status" value="1"/>
</dbReference>
<dbReference type="Proteomes" id="UP000076967">
    <property type="component" value="Unassembled WGS sequence"/>
</dbReference>
<dbReference type="CDD" id="cd01392">
    <property type="entry name" value="HTH_LacI"/>
    <property type="match status" value="1"/>
</dbReference>
<dbReference type="Pfam" id="PF00532">
    <property type="entry name" value="Peripla_BP_1"/>
    <property type="match status" value="1"/>
</dbReference>
<proteinExistence type="predicted"/>
<sequence length="340" mass="37872">MNPNASNNPTIKDVARKANVSIATVSRVLNNLSGYSDKTEQKVNQIIKEIGYQPNAIARGLINKRTQTIGVMFPSVSSYFSADILHGIEEYANDHNYSIFVCNTDEDGKRTMKYLHVLREKQVDGIIFSSEMLKEEYYEVLQAMKVPVVLVSSKADYASVPYIKVDDKQAAYDAVQYLILHGHREIAMVSGTETDKMAGSTRIEGYLKALQDYGIPFKENYLVYGNFRFDKGCIAMEKLIQTAPEATAIFAASDEMAVAVLAVAARHGLKVPDDISVIGYDNLKLAEMAVPPLTTVDQRLYDMGKLASGKLIDMIENHCVADSSIMPHRIVERQTVRRLT</sequence>
<dbReference type="InterPro" id="IPR028082">
    <property type="entry name" value="Peripla_BP_I"/>
</dbReference>
<dbReference type="GO" id="GO:0000976">
    <property type="term" value="F:transcription cis-regulatory region binding"/>
    <property type="evidence" value="ECO:0007669"/>
    <property type="project" value="TreeGrafter"/>
</dbReference>
<comment type="caution">
    <text evidence="5">The sequence shown here is derived from an EMBL/GenBank/DDBJ whole genome shotgun (WGS) entry which is preliminary data.</text>
</comment>
<dbReference type="PRINTS" id="PR00036">
    <property type="entry name" value="HTHLACI"/>
</dbReference>
<dbReference type="CDD" id="cd19975">
    <property type="entry name" value="PBP1_CcpA-like"/>
    <property type="match status" value="1"/>
</dbReference>
<dbReference type="InterPro" id="IPR010982">
    <property type="entry name" value="Lambda_DNA-bd_dom_sf"/>
</dbReference>
<gene>
    <name evidence="5" type="ORF">PGLA_02155</name>
</gene>
<keyword evidence="3" id="KW-0804">Transcription</keyword>
<dbReference type="STRING" id="494026.PGLA_02155"/>
<dbReference type="Gene3D" id="3.40.50.2300">
    <property type="match status" value="2"/>
</dbReference>
<keyword evidence="1" id="KW-0805">Transcription regulation</keyword>
<dbReference type="SUPFAM" id="SSF47413">
    <property type="entry name" value="lambda repressor-like DNA-binding domains"/>
    <property type="match status" value="1"/>
</dbReference>
<dbReference type="GO" id="GO:0003700">
    <property type="term" value="F:DNA-binding transcription factor activity"/>
    <property type="evidence" value="ECO:0007669"/>
    <property type="project" value="TreeGrafter"/>
</dbReference>
<dbReference type="PROSITE" id="PS50932">
    <property type="entry name" value="HTH_LACI_2"/>
    <property type="match status" value="1"/>
</dbReference>
<keyword evidence="2" id="KW-0238">DNA-binding</keyword>
<reference evidence="5 6" key="1">
    <citation type="submission" date="2016-03" db="EMBL/GenBank/DDBJ databases">
        <title>Draft genome sequence of Paenibacillus glacialis DSM 22343.</title>
        <authorList>
            <person name="Shin S.-K."/>
            <person name="Yi H."/>
        </authorList>
    </citation>
    <scope>NUCLEOTIDE SEQUENCE [LARGE SCALE GENOMIC DNA]</scope>
    <source>
        <strain evidence="5 6">DSM 22343</strain>
    </source>
</reference>
<dbReference type="PANTHER" id="PTHR30146">
    <property type="entry name" value="LACI-RELATED TRANSCRIPTIONAL REPRESSOR"/>
    <property type="match status" value="1"/>
</dbReference>
<evidence type="ECO:0000256" key="1">
    <source>
        <dbReference type="ARBA" id="ARBA00023015"/>
    </source>
</evidence>
<name>A0A168NY15_9BACL</name>
<organism evidence="5 6">
    <name type="scientific">Paenibacillus glacialis</name>
    <dbReference type="NCBI Taxonomy" id="494026"/>
    <lineage>
        <taxon>Bacteria</taxon>
        <taxon>Bacillati</taxon>
        <taxon>Bacillota</taxon>
        <taxon>Bacilli</taxon>
        <taxon>Bacillales</taxon>
        <taxon>Paenibacillaceae</taxon>
        <taxon>Paenibacillus</taxon>
    </lineage>
</organism>
<evidence type="ECO:0000256" key="3">
    <source>
        <dbReference type="ARBA" id="ARBA00023163"/>
    </source>
</evidence>
<dbReference type="AlphaFoldDB" id="A0A168NY15"/>
<dbReference type="Pfam" id="PF00356">
    <property type="entry name" value="LacI"/>
    <property type="match status" value="1"/>
</dbReference>
<keyword evidence="6" id="KW-1185">Reference proteome</keyword>
<dbReference type="OrthoDB" id="9784962at2"/>
<dbReference type="Gene3D" id="1.10.260.40">
    <property type="entry name" value="lambda repressor-like DNA-binding domains"/>
    <property type="match status" value="1"/>
</dbReference>
<dbReference type="InterPro" id="IPR001761">
    <property type="entry name" value="Peripla_BP/Lac1_sug-bd_dom"/>
</dbReference>
<feature type="domain" description="HTH lacI-type" evidence="4">
    <location>
        <begin position="9"/>
        <end position="63"/>
    </location>
</feature>
<dbReference type="InterPro" id="IPR000843">
    <property type="entry name" value="HTH_LacI"/>
</dbReference>
<dbReference type="PANTHER" id="PTHR30146:SF109">
    <property type="entry name" value="HTH-TYPE TRANSCRIPTIONAL REGULATOR GALS"/>
    <property type="match status" value="1"/>
</dbReference>
<dbReference type="EMBL" id="LVJH01000002">
    <property type="protein sequence ID" value="OAB46207.1"/>
    <property type="molecule type" value="Genomic_DNA"/>
</dbReference>